<sequence>MVTYTKPALNPMTFDELINRLKGDENERRKAIEIIQTRGVMAFGDEYFTLSDKQHDQLAAATSDPAEEFRWRALLSQGLAEGTPVSIVPTATEIGVSIDVTVGPDGSVSVSVGCEI</sequence>
<evidence type="ECO:0000313" key="1">
    <source>
        <dbReference type="EMBL" id="MBB4984799.1"/>
    </source>
</evidence>
<keyword evidence="2" id="KW-1185">Reference proteome</keyword>
<comment type="caution">
    <text evidence="1">The sequence shown here is derived from an EMBL/GenBank/DDBJ whole genome shotgun (WGS) entry which is preliminary data.</text>
</comment>
<name>A0A7W7XDJ1_9ACTN</name>
<organism evidence="1 2">
    <name type="scientific">Streptomyces nymphaeiformis</name>
    <dbReference type="NCBI Taxonomy" id="2663842"/>
    <lineage>
        <taxon>Bacteria</taxon>
        <taxon>Bacillati</taxon>
        <taxon>Actinomycetota</taxon>
        <taxon>Actinomycetes</taxon>
        <taxon>Kitasatosporales</taxon>
        <taxon>Streptomycetaceae</taxon>
        <taxon>Streptomyces</taxon>
    </lineage>
</organism>
<protein>
    <submittedName>
        <fullName evidence="1">Uncharacterized protein</fullName>
    </submittedName>
</protein>
<gene>
    <name evidence="1" type="ORF">GGE06_005745</name>
</gene>
<dbReference type="EMBL" id="JACHJY010000008">
    <property type="protein sequence ID" value="MBB4984799.1"/>
    <property type="molecule type" value="Genomic_DNA"/>
</dbReference>
<dbReference type="RefSeq" id="WP_312883332.1">
    <property type="nucleotide sequence ID" value="NZ_JACHJY010000008.1"/>
</dbReference>
<evidence type="ECO:0000313" key="2">
    <source>
        <dbReference type="Proteomes" id="UP000582643"/>
    </source>
</evidence>
<reference evidence="1 2" key="1">
    <citation type="submission" date="2020-08" db="EMBL/GenBank/DDBJ databases">
        <title>Genomic Encyclopedia of Type Strains, Phase III (KMG-III): the genomes of soil and plant-associated and newly described type strains.</title>
        <authorList>
            <person name="Whitman W."/>
        </authorList>
    </citation>
    <scope>NUCLEOTIDE SEQUENCE [LARGE SCALE GENOMIC DNA]</scope>
    <source>
        <strain evidence="1 2">SFB5A</strain>
    </source>
</reference>
<proteinExistence type="predicted"/>
<accession>A0A7W7XDJ1</accession>
<dbReference type="AlphaFoldDB" id="A0A7W7XDJ1"/>
<dbReference type="Proteomes" id="UP000582643">
    <property type="component" value="Unassembled WGS sequence"/>
</dbReference>